<dbReference type="AlphaFoldDB" id="U6M6U9"/>
<name>U6M6U9_EIMMA</name>
<reference evidence="10" key="1">
    <citation type="submission" date="2013-10" db="EMBL/GenBank/DDBJ databases">
        <title>Genomic analysis of the causative agents of coccidiosis in chickens.</title>
        <authorList>
            <person name="Reid A.J."/>
            <person name="Blake D."/>
            <person name="Billington K."/>
            <person name="Browne H."/>
            <person name="Dunn M."/>
            <person name="Hung S."/>
            <person name="Kawahara F."/>
            <person name="Miranda-Saavedra D."/>
            <person name="Mourier T."/>
            <person name="Nagra H."/>
            <person name="Otto T.D."/>
            <person name="Rawlings N."/>
            <person name="Sanchez A."/>
            <person name="Sanders M."/>
            <person name="Subramaniam C."/>
            <person name="Tay Y."/>
            <person name="Dear P."/>
            <person name="Doerig C."/>
            <person name="Gruber A."/>
            <person name="Parkinson J."/>
            <person name="Shirley M."/>
            <person name="Wan K.L."/>
            <person name="Berriman M."/>
            <person name="Tomley F."/>
            <person name="Pain A."/>
        </authorList>
    </citation>
    <scope>NUCLEOTIDE SEQUENCE [LARGE SCALE GENOMIC DNA]</scope>
    <source>
        <strain evidence="10">Weybridge</strain>
    </source>
</reference>
<comment type="subcellular location">
    <subcellularLocation>
        <location evidence="1">Nucleus</location>
    </subcellularLocation>
</comment>
<keyword evidence="11" id="KW-1185">Reference proteome</keyword>
<keyword evidence="2" id="KW-0479">Metal-binding</keyword>
<evidence type="ECO:0000256" key="7">
    <source>
        <dbReference type="SAM" id="Coils"/>
    </source>
</evidence>
<evidence type="ECO:0000256" key="4">
    <source>
        <dbReference type="ARBA" id="ARBA00022833"/>
    </source>
</evidence>
<keyword evidence="5" id="KW-0539">Nucleus</keyword>
<evidence type="ECO:0000256" key="5">
    <source>
        <dbReference type="ARBA" id="ARBA00023242"/>
    </source>
</evidence>
<evidence type="ECO:0000256" key="3">
    <source>
        <dbReference type="ARBA" id="ARBA00022771"/>
    </source>
</evidence>
<protein>
    <submittedName>
        <fullName evidence="10">Zinc finger (C3HC4 RING finger) protein, putative</fullName>
    </submittedName>
</protein>
<dbReference type="OMA" id="KARRLNC"/>
<dbReference type="VEuPathDB" id="ToxoDB:EMWEY_00024640"/>
<keyword evidence="7" id="KW-0175">Coiled coil</keyword>
<dbReference type="InterPro" id="IPR001841">
    <property type="entry name" value="Znf_RING"/>
</dbReference>
<dbReference type="InterPro" id="IPR013083">
    <property type="entry name" value="Znf_RING/FYVE/PHD"/>
</dbReference>
<dbReference type="InterPro" id="IPR017907">
    <property type="entry name" value="Znf_RING_CS"/>
</dbReference>
<evidence type="ECO:0000256" key="1">
    <source>
        <dbReference type="ARBA" id="ARBA00004123"/>
    </source>
</evidence>
<dbReference type="GO" id="GO:0008270">
    <property type="term" value="F:zinc ion binding"/>
    <property type="evidence" value="ECO:0007669"/>
    <property type="project" value="UniProtKB-KW"/>
</dbReference>
<evidence type="ECO:0000259" key="9">
    <source>
        <dbReference type="PROSITE" id="PS50089"/>
    </source>
</evidence>
<keyword evidence="3 6" id="KW-0863">Zinc-finger</keyword>
<dbReference type="PANTHER" id="PTHR45893">
    <property type="entry name" value="POLYCOMB GROUP RING FINGER PROTEIN"/>
    <property type="match status" value="1"/>
</dbReference>
<dbReference type="RefSeq" id="XP_013336391.1">
    <property type="nucleotide sequence ID" value="XM_013480937.1"/>
</dbReference>
<evidence type="ECO:0000256" key="6">
    <source>
        <dbReference type="PROSITE-ProRule" id="PRU00175"/>
    </source>
</evidence>
<evidence type="ECO:0000256" key="2">
    <source>
        <dbReference type="ARBA" id="ARBA00022723"/>
    </source>
</evidence>
<dbReference type="InterPro" id="IPR051507">
    <property type="entry name" value="PcG_RING_finger"/>
</dbReference>
<evidence type="ECO:0000313" key="10">
    <source>
        <dbReference type="EMBL" id="CDJ59746.1"/>
    </source>
</evidence>
<dbReference type="PROSITE" id="PS50089">
    <property type="entry name" value="ZF_RING_2"/>
    <property type="match status" value="1"/>
</dbReference>
<feature type="coiled-coil region" evidence="7">
    <location>
        <begin position="198"/>
        <end position="257"/>
    </location>
</feature>
<proteinExistence type="predicted"/>
<feature type="region of interest" description="Disordered" evidence="8">
    <location>
        <begin position="1"/>
        <end position="67"/>
    </location>
</feature>
<feature type="compositionally biased region" description="Low complexity" evidence="8">
    <location>
        <begin position="294"/>
        <end position="305"/>
    </location>
</feature>
<dbReference type="GO" id="GO:0005634">
    <property type="term" value="C:nucleus"/>
    <property type="evidence" value="ECO:0007669"/>
    <property type="project" value="UniProtKB-SubCell"/>
</dbReference>
<reference evidence="10" key="2">
    <citation type="submission" date="2013-10" db="EMBL/GenBank/DDBJ databases">
        <authorList>
            <person name="Aslett M."/>
        </authorList>
    </citation>
    <scope>NUCLEOTIDE SEQUENCE [LARGE SCALE GENOMIC DNA]</scope>
    <source>
        <strain evidence="10">Weybridge</strain>
    </source>
</reference>
<evidence type="ECO:0000313" key="11">
    <source>
        <dbReference type="Proteomes" id="UP000030763"/>
    </source>
</evidence>
<feature type="region of interest" description="Disordered" evidence="8">
    <location>
        <begin position="420"/>
        <end position="440"/>
    </location>
</feature>
<sequence length="535" mass="58944">MQRPPRPTTRPAWPATDAAASPAPLSSDAYVPVSEEAPKRQKRGRVWGAMQRAPAPAAAQSEEDSDGEQCIAFEGDEGLDVSFPLKAVEKMFRCPLCSGYFRDAVTIKECLHTFCRWCLYDYAEGGETEEVCCPYWAGKDSRHYMPRITAACVAGAGSVVNLSGNSSVSSGTAAAANAAVLFDRTMQNVVDKLFPHFAQQERLEEEELQRYMQQHQHKQLPPEYLAGGLSLARSLRREAISQRRARLEARAATEEALGPHPLEPPMAPEPQQQQQTDDVSRDEGHREQREGLRSRTISRSQQQQQAQLQQSLDEFVDQLLGSTTCFDEQQTIAIALLPDTYQGQLMEARMQYQALQLSHAPLEGSQIGIGGPQEPQDLLGLPLKLPHIDRPYLRVPSRMSVQLVLRYLASQLQPLLTVSGPTGAPRSSAGGPCSEHGGEDVLLSEDPFDLEAALELTLEGRVLGRSHSIDFVRKARRLNCAGRCLLLQYRYSSQTEARVLAYHLSTVERSPGKVHQSPSAADGPQGTTDDPTSYS</sequence>
<accession>U6M6U9</accession>
<dbReference type="Gene3D" id="3.30.40.10">
    <property type="entry name" value="Zinc/RING finger domain, C3HC4 (zinc finger)"/>
    <property type="match status" value="1"/>
</dbReference>
<dbReference type="Pfam" id="PF00097">
    <property type="entry name" value="zf-C3HC4"/>
    <property type="match status" value="1"/>
</dbReference>
<dbReference type="CDD" id="cd16525">
    <property type="entry name" value="RING-HC_PCGF"/>
    <property type="match status" value="1"/>
</dbReference>
<dbReference type="PROSITE" id="PS00518">
    <property type="entry name" value="ZF_RING_1"/>
    <property type="match status" value="1"/>
</dbReference>
<dbReference type="InterPro" id="IPR018957">
    <property type="entry name" value="Znf_C3HC4_RING-type"/>
</dbReference>
<feature type="region of interest" description="Disordered" evidence="8">
    <location>
        <begin position="508"/>
        <end position="535"/>
    </location>
</feature>
<feature type="domain" description="RING-type" evidence="9">
    <location>
        <begin position="94"/>
        <end position="134"/>
    </location>
</feature>
<dbReference type="SUPFAM" id="SSF57850">
    <property type="entry name" value="RING/U-box"/>
    <property type="match status" value="1"/>
</dbReference>
<dbReference type="Proteomes" id="UP000030763">
    <property type="component" value="Unassembled WGS sequence"/>
</dbReference>
<dbReference type="EMBL" id="HG720792">
    <property type="protein sequence ID" value="CDJ59746.1"/>
    <property type="molecule type" value="Genomic_DNA"/>
</dbReference>
<dbReference type="OrthoDB" id="1305878at2759"/>
<feature type="compositionally biased region" description="Low complexity" evidence="8">
    <location>
        <begin position="9"/>
        <end position="29"/>
    </location>
</feature>
<organism evidence="10 11">
    <name type="scientific">Eimeria maxima</name>
    <name type="common">Coccidian parasite</name>
    <dbReference type="NCBI Taxonomy" id="5804"/>
    <lineage>
        <taxon>Eukaryota</taxon>
        <taxon>Sar</taxon>
        <taxon>Alveolata</taxon>
        <taxon>Apicomplexa</taxon>
        <taxon>Conoidasida</taxon>
        <taxon>Coccidia</taxon>
        <taxon>Eucoccidiorida</taxon>
        <taxon>Eimeriorina</taxon>
        <taxon>Eimeriidae</taxon>
        <taxon>Eimeria</taxon>
    </lineage>
</organism>
<keyword evidence="4" id="KW-0862">Zinc</keyword>
<feature type="region of interest" description="Disordered" evidence="8">
    <location>
        <begin position="257"/>
        <end position="305"/>
    </location>
</feature>
<feature type="compositionally biased region" description="Basic and acidic residues" evidence="8">
    <location>
        <begin position="278"/>
        <end position="293"/>
    </location>
</feature>
<feature type="compositionally biased region" description="Polar residues" evidence="8">
    <location>
        <begin position="525"/>
        <end position="535"/>
    </location>
</feature>
<evidence type="ECO:0000256" key="8">
    <source>
        <dbReference type="SAM" id="MobiDB-lite"/>
    </source>
</evidence>
<gene>
    <name evidence="10" type="ORF">EMWEY_00024640</name>
</gene>
<dbReference type="GeneID" id="25336450"/>